<dbReference type="CDD" id="cd01004">
    <property type="entry name" value="PBP2_MidA_like"/>
    <property type="match status" value="1"/>
</dbReference>
<evidence type="ECO:0000313" key="5">
    <source>
        <dbReference type="Proteomes" id="UP000594681"/>
    </source>
</evidence>
<proteinExistence type="predicted"/>
<feature type="region of interest" description="Disordered" evidence="2">
    <location>
        <begin position="1"/>
        <end position="20"/>
    </location>
</feature>
<dbReference type="SMART" id="SM00062">
    <property type="entry name" value="PBPb"/>
    <property type="match status" value="1"/>
</dbReference>
<dbReference type="Proteomes" id="UP000594681">
    <property type="component" value="Chromosome"/>
</dbReference>
<evidence type="ECO:0000256" key="1">
    <source>
        <dbReference type="ARBA" id="ARBA00022729"/>
    </source>
</evidence>
<evidence type="ECO:0000259" key="3">
    <source>
        <dbReference type="SMART" id="SM00062"/>
    </source>
</evidence>
<dbReference type="Gene3D" id="3.40.190.10">
    <property type="entry name" value="Periplasmic binding protein-like II"/>
    <property type="match status" value="2"/>
</dbReference>
<protein>
    <submittedName>
        <fullName evidence="4">ABC transporter substrate-binding protein</fullName>
    </submittedName>
</protein>
<feature type="domain" description="Solute-binding protein family 3/N-terminal" evidence="3">
    <location>
        <begin position="77"/>
        <end position="301"/>
    </location>
</feature>
<keyword evidence="5" id="KW-1185">Reference proteome</keyword>
<keyword evidence="1" id="KW-0732">Signal</keyword>
<dbReference type="KEGG" id="cliz:G7Y31_05275"/>
<dbReference type="AlphaFoldDB" id="A0A7T0PCV2"/>
<sequence length="318" mass="33785">MHSPFAPAHQAGRCRPQQAQPKARLRTVAVLTAVATAASAMSACVTNVEPALPDGWQPIEVNAVPEIAALAPQLDGKLTIGTNPPYAPFELKDNNGAIVGMEMDLARAVAQVLDAELEIKEQDFSLILPAVAQGQIDMGASGLTDTAERRKNFDFVDTLYAGIQWAQRPGNDVDPDNPCGLTVAVQRTSVSETEDVRPKQQRCLDEGQEEMTVLSYDTGDNAALAVLMGRADALSADSPVSAWAVNRSDERLELVGELFDAAPYGFAVPKGSPLAPALAAAMQHLIDTGVYAQILAQWGIDEGLIDHALINESPAHVS</sequence>
<organism evidence="4 5">
    <name type="scientific">Corynebacterium lizhenjunii</name>
    <dbReference type="NCBI Taxonomy" id="2709394"/>
    <lineage>
        <taxon>Bacteria</taxon>
        <taxon>Bacillati</taxon>
        <taxon>Actinomycetota</taxon>
        <taxon>Actinomycetes</taxon>
        <taxon>Mycobacteriales</taxon>
        <taxon>Corynebacteriaceae</taxon>
        <taxon>Corynebacterium</taxon>
    </lineage>
</organism>
<accession>A0A7T0PCV2</accession>
<name>A0A7T0PCV2_9CORY</name>
<evidence type="ECO:0000256" key="2">
    <source>
        <dbReference type="SAM" id="MobiDB-lite"/>
    </source>
</evidence>
<dbReference type="EMBL" id="CP064954">
    <property type="protein sequence ID" value="QPK80097.1"/>
    <property type="molecule type" value="Genomic_DNA"/>
</dbReference>
<gene>
    <name evidence="4" type="ORF">G7Y31_05275</name>
</gene>
<dbReference type="SUPFAM" id="SSF53850">
    <property type="entry name" value="Periplasmic binding protein-like II"/>
    <property type="match status" value="1"/>
</dbReference>
<reference evidence="4 5" key="1">
    <citation type="submission" date="2020-11" db="EMBL/GenBank/DDBJ databases">
        <title>Corynebacterium sp. ZJ-599.</title>
        <authorList>
            <person name="Zhou J."/>
        </authorList>
    </citation>
    <scope>NUCLEOTIDE SEQUENCE [LARGE SCALE GENOMIC DNA]</scope>
    <source>
        <strain evidence="4 5">ZJ-599</strain>
    </source>
</reference>
<dbReference type="Pfam" id="PF00497">
    <property type="entry name" value="SBP_bac_3"/>
    <property type="match status" value="1"/>
</dbReference>
<dbReference type="PANTHER" id="PTHR35936">
    <property type="entry name" value="MEMBRANE-BOUND LYTIC MUREIN TRANSGLYCOSYLASE F"/>
    <property type="match status" value="1"/>
</dbReference>
<evidence type="ECO:0000313" key="4">
    <source>
        <dbReference type="EMBL" id="QPK80097.1"/>
    </source>
</evidence>
<dbReference type="InterPro" id="IPR001638">
    <property type="entry name" value="Solute-binding_3/MltF_N"/>
</dbReference>
<dbReference type="PANTHER" id="PTHR35936:SF17">
    <property type="entry name" value="ARGININE-BINDING EXTRACELLULAR PROTEIN ARTP"/>
    <property type="match status" value="1"/>
</dbReference>